<dbReference type="SUPFAM" id="SSF49299">
    <property type="entry name" value="PKD domain"/>
    <property type="match status" value="1"/>
</dbReference>
<dbReference type="AlphaFoldDB" id="A0A840TNF4"/>
<dbReference type="Gene3D" id="2.120.10.30">
    <property type="entry name" value="TolB, C-terminal domain"/>
    <property type="match status" value="1"/>
</dbReference>
<dbReference type="Gene3D" id="2.60.40.10">
    <property type="entry name" value="Immunoglobulins"/>
    <property type="match status" value="1"/>
</dbReference>
<dbReference type="EMBL" id="JACHGF010000005">
    <property type="protein sequence ID" value="MBB5285221.1"/>
    <property type="molecule type" value="Genomic_DNA"/>
</dbReference>
<dbReference type="SMART" id="SM00089">
    <property type="entry name" value="PKD"/>
    <property type="match status" value="1"/>
</dbReference>
<dbReference type="InterPro" id="IPR012938">
    <property type="entry name" value="Glc/Sorbosone_DH"/>
</dbReference>
<feature type="domain" description="Cytochrome c" evidence="9">
    <location>
        <begin position="860"/>
        <end position="945"/>
    </location>
</feature>
<feature type="domain" description="PKD" evidence="8">
    <location>
        <begin position="707"/>
        <end position="789"/>
    </location>
</feature>
<dbReference type="Pfam" id="PF07995">
    <property type="entry name" value="GSDH"/>
    <property type="match status" value="1"/>
</dbReference>
<dbReference type="Gene3D" id="1.10.760.10">
    <property type="entry name" value="Cytochrome c-like domain"/>
    <property type="match status" value="1"/>
</dbReference>
<dbReference type="Pfam" id="PF00034">
    <property type="entry name" value="Cytochrom_C"/>
    <property type="match status" value="1"/>
</dbReference>
<gene>
    <name evidence="10" type="ORF">HNQ92_003378</name>
</gene>
<dbReference type="InterPro" id="IPR022409">
    <property type="entry name" value="PKD/Chitinase_dom"/>
</dbReference>
<keyword evidence="1" id="KW-0813">Transport</keyword>
<feature type="binding site" description="covalent" evidence="7">
    <location>
        <position position="923"/>
    </location>
    <ligand>
        <name>heme c</name>
        <dbReference type="ChEBI" id="CHEBI:61717"/>
    </ligand>
</feature>
<evidence type="ECO:0000256" key="4">
    <source>
        <dbReference type="ARBA" id="ARBA00022729"/>
    </source>
</evidence>
<organism evidence="10 11">
    <name type="scientific">Rhabdobacter roseus</name>
    <dbReference type="NCBI Taxonomy" id="1655419"/>
    <lineage>
        <taxon>Bacteria</taxon>
        <taxon>Pseudomonadati</taxon>
        <taxon>Bacteroidota</taxon>
        <taxon>Cytophagia</taxon>
        <taxon>Cytophagales</taxon>
        <taxon>Cytophagaceae</taxon>
        <taxon>Rhabdobacter</taxon>
    </lineage>
</organism>
<feature type="binding site" description="covalent" evidence="7">
    <location>
        <position position="874"/>
    </location>
    <ligand>
        <name>heme c</name>
        <dbReference type="ChEBI" id="CHEBI:61717"/>
    </ligand>
</feature>
<dbReference type="Pfam" id="PF18911">
    <property type="entry name" value="PKD_4"/>
    <property type="match status" value="1"/>
</dbReference>
<dbReference type="RefSeq" id="WP_184175182.1">
    <property type="nucleotide sequence ID" value="NZ_JACHGF010000005.1"/>
</dbReference>
<evidence type="ECO:0000256" key="5">
    <source>
        <dbReference type="ARBA" id="ARBA00022982"/>
    </source>
</evidence>
<dbReference type="InterPro" id="IPR002324">
    <property type="entry name" value="Cyt_c_ID"/>
</dbReference>
<dbReference type="GO" id="GO:0020037">
    <property type="term" value="F:heme binding"/>
    <property type="evidence" value="ECO:0007669"/>
    <property type="project" value="InterPro"/>
</dbReference>
<feature type="binding site" description="covalent" evidence="7">
    <location>
        <position position="878"/>
    </location>
    <ligand>
        <name>heme c</name>
        <dbReference type="ChEBI" id="CHEBI:61717"/>
    </ligand>
</feature>
<evidence type="ECO:0000313" key="11">
    <source>
        <dbReference type="Proteomes" id="UP000557307"/>
    </source>
</evidence>
<dbReference type="Pfam" id="PF06283">
    <property type="entry name" value="ThuA"/>
    <property type="match status" value="1"/>
</dbReference>
<evidence type="ECO:0000256" key="7">
    <source>
        <dbReference type="PIRSR" id="PIRSR602324-1"/>
    </source>
</evidence>
<dbReference type="SUPFAM" id="SSF46626">
    <property type="entry name" value="Cytochrome c"/>
    <property type="match status" value="1"/>
</dbReference>
<dbReference type="GO" id="GO:0005506">
    <property type="term" value="F:iron ion binding"/>
    <property type="evidence" value="ECO:0007669"/>
    <property type="project" value="InterPro"/>
</dbReference>
<keyword evidence="2 7" id="KW-0349">Heme</keyword>
<keyword evidence="3 7" id="KW-0479">Metal-binding</keyword>
<dbReference type="SMART" id="SM00606">
    <property type="entry name" value="CBD_IV"/>
    <property type="match status" value="1"/>
</dbReference>
<dbReference type="InterPro" id="IPR013783">
    <property type="entry name" value="Ig-like_fold"/>
</dbReference>
<dbReference type="SUPFAM" id="SSF52317">
    <property type="entry name" value="Class I glutamine amidotransferase-like"/>
    <property type="match status" value="1"/>
</dbReference>
<dbReference type="InterPro" id="IPR006584">
    <property type="entry name" value="Cellulose-bd_IV"/>
</dbReference>
<reference evidence="10 11" key="1">
    <citation type="submission" date="2020-08" db="EMBL/GenBank/DDBJ databases">
        <title>Genomic Encyclopedia of Type Strains, Phase IV (KMG-IV): sequencing the most valuable type-strain genomes for metagenomic binning, comparative biology and taxonomic classification.</title>
        <authorList>
            <person name="Goeker M."/>
        </authorList>
    </citation>
    <scope>NUCLEOTIDE SEQUENCE [LARGE SCALE GENOMIC DNA]</scope>
    <source>
        <strain evidence="10 11">DSM 105074</strain>
    </source>
</reference>
<dbReference type="InterPro" id="IPR000601">
    <property type="entry name" value="PKD_dom"/>
</dbReference>
<evidence type="ECO:0000313" key="10">
    <source>
        <dbReference type="EMBL" id="MBB5285221.1"/>
    </source>
</evidence>
<dbReference type="Proteomes" id="UP000557307">
    <property type="component" value="Unassembled WGS sequence"/>
</dbReference>
<dbReference type="Gene3D" id="2.60.120.260">
    <property type="entry name" value="Galactose-binding domain-like"/>
    <property type="match status" value="1"/>
</dbReference>
<comment type="PTM">
    <text evidence="7">Binds 1 heme c group covalently per subunit.</text>
</comment>
<evidence type="ECO:0000259" key="9">
    <source>
        <dbReference type="PROSITE" id="PS51007"/>
    </source>
</evidence>
<evidence type="ECO:0000259" key="8">
    <source>
        <dbReference type="PROSITE" id="PS50093"/>
    </source>
</evidence>
<dbReference type="InterPro" id="IPR036909">
    <property type="entry name" value="Cyt_c-like_dom_sf"/>
</dbReference>
<keyword evidence="4" id="KW-0732">Signal</keyword>
<evidence type="ECO:0000256" key="3">
    <source>
        <dbReference type="ARBA" id="ARBA00022723"/>
    </source>
</evidence>
<evidence type="ECO:0000256" key="1">
    <source>
        <dbReference type="ARBA" id="ARBA00022448"/>
    </source>
</evidence>
<evidence type="ECO:0000256" key="6">
    <source>
        <dbReference type="ARBA" id="ARBA00023004"/>
    </source>
</evidence>
<protein>
    <submittedName>
        <fullName evidence="10">Cytochrome c</fullName>
    </submittedName>
</protein>
<dbReference type="GO" id="GO:0009055">
    <property type="term" value="F:electron transfer activity"/>
    <property type="evidence" value="ECO:0007669"/>
    <property type="project" value="InterPro"/>
</dbReference>
<proteinExistence type="predicted"/>
<dbReference type="InterPro" id="IPR029062">
    <property type="entry name" value="Class_I_gatase-like"/>
</dbReference>
<dbReference type="InterPro" id="IPR029010">
    <property type="entry name" value="ThuA-like"/>
</dbReference>
<keyword evidence="6 7" id="KW-0408">Iron</keyword>
<dbReference type="Pfam" id="PF03422">
    <property type="entry name" value="CBM_6"/>
    <property type="match status" value="1"/>
</dbReference>
<dbReference type="CDD" id="cd00146">
    <property type="entry name" value="PKD"/>
    <property type="match status" value="1"/>
</dbReference>
<dbReference type="InterPro" id="IPR005084">
    <property type="entry name" value="CBM6"/>
</dbReference>
<comment type="caution">
    <text evidence="10">The sequence shown here is derived from an EMBL/GenBank/DDBJ whole genome shotgun (WGS) entry which is preliminary data.</text>
</comment>
<keyword evidence="5" id="KW-0249">Electron transport</keyword>
<keyword evidence="11" id="KW-1185">Reference proteome</keyword>
<dbReference type="InterPro" id="IPR035986">
    <property type="entry name" value="PKD_dom_sf"/>
</dbReference>
<dbReference type="InterPro" id="IPR011042">
    <property type="entry name" value="6-blade_b-propeller_TolB-like"/>
</dbReference>
<dbReference type="InterPro" id="IPR011041">
    <property type="entry name" value="Quinoprot_gluc/sorb_DH_b-prop"/>
</dbReference>
<sequence length="1128" mass="125033">MCNFYSKYVKGVLWALGATVLLLSGYRAEAQGTSPGKRVLVFSKTSGFRHTSIPAGKTAILKLGKENGFAVDTTENATLFTEDNLKKYSAVIFLSTTGDVLNNEQQAAFERYIQAGGGYVGIHAATDTEYDWPWYTKLAGAQFASHPGNPNVQTGEAYAVHHNHPSMKDFPARWTIKDEFYDFKNFNKNVDVVVKIDEKTYKEGKMGDDHPMAWFHEYDGGKAFYTNFGHADETFVDPIFLKHLLGGLQYTMAAKLDYSKARPEENRFTRNILVSDLDEPTELAVLDDQKILFAERKGKVKMYNPKTGKLKVVADVPVFTKFEYGLMGLNIDPKFQENKWVYLFYSPLSSAADTAQHLSRFKYDDVKDTLLLSTEQLLLTVPVKRTDCCHTGGSIAWDSKGNLYLSTGDDTNPFKSDGFGPMDPRPGMVGFDGRESSSNTNDLRGKILRITPQANGTYTIPEGNLFPQGNPKARPEIYVMGNRNPYRISIDQRTNYLYWGEVGPDAREDKAERGPRGYDEVNQARKAGYFGWPLFVADNRAYNRYDFETKQSGERYDPAKPINDSPLNTGLRELPPAQKAFIFYPYADSPEFGPIVGTGGRNAMAGPVYYSDDFQKDSKVKFPGYYDKKFFAYDWIRGWINAVTMTPQGDFVSMERFLPSMEFNHLIDMQFAKDGSLYTLEYGTNWFAQNEEARLSHITFNPGNRPPVAMASVNKAVGAAPLKVDFSSKGTLDYDGDALKYEWTFGKGLPKSTQANPTYTYTKPGEYVATLKVTDAAGNSRNSTVTVKVGNEVPNVEIALKGNKSFYWDKKPVEYEVKVSDKEDGSLAKGTIADTDVTMTINYLEGFDKTLLAQGHQANTGFATGKRLIDLSDCKACHSIDTRSIGPSYREVAKRYEKDNSAVKKLSDKVIKGGGGVWGEQAMAAHPQLKQDDAENMVKYILSLAKEKEVKKEPLKGTYVTQAKEKDGSYILSASYTDKGSGAIGPMTGVNTLALRPAKVKANTLDSGKEFMKYKLPTNAEVVVALADGGYIQFDDLDLTGISHLKASVFTTQDMTVGGTLEARLDSPTGPVVGSVEIPNGTAGDVTLPIKSPADNRKHNLVFVFKNPNAKGKPLFAIDTFLFNNGAM</sequence>
<dbReference type="GO" id="GO:0030246">
    <property type="term" value="F:carbohydrate binding"/>
    <property type="evidence" value="ECO:0007669"/>
    <property type="project" value="InterPro"/>
</dbReference>
<dbReference type="PROSITE" id="PS51007">
    <property type="entry name" value="CYTC"/>
    <property type="match status" value="1"/>
</dbReference>
<dbReference type="InterPro" id="IPR009056">
    <property type="entry name" value="Cyt_c-like_dom"/>
</dbReference>
<dbReference type="Gene3D" id="3.40.50.880">
    <property type="match status" value="1"/>
</dbReference>
<name>A0A840TNF4_9BACT</name>
<accession>A0A840TNF4</accession>
<dbReference type="PANTHER" id="PTHR40469:SF2">
    <property type="entry name" value="GALACTOSE-BINDING DOMAIN-LIKE SUPERFAMILY PROTEIN"/>
    <property type="match status" value="1"/>
</dbReference>
<evidence type="ECO:0000256" key="2">
    <source>
        <dbReference type="ARBA" id="ARBA00022617"/>
    </source>
</evidence>
<dbReference type="CDD" id="cd04084">
    <property type="entry name" value="CBM6_xylanase-like"/>
    <property type="match status" value="1"/>
</dbReference>
<dbReference type="PANTHER" id="PTHR40469">
    <property type="entry name" value="SECRETED GLYCOSYL HYDROLASE"/>
    <property type="match status" value="1"/>
</dbReference>
<dbReference type="SUPFAM" id="SSF50952">
    <property type="entry name" value="Soluble quinoprotein glucose dehydrogenase"/>
    <property type="match status" value="1"/>
</dbReference>
<dbReference type="PRINTS" id="PR00606">
    <property type="entry name" value="CYTCHROMECID"/>
</dbReference>
<dbReference type="PROSITE" id="PS50093">
    <property type="entry name" value="PKD"/>
    <property type="match status" value="1"/>
</dbReference>